<name>A0ABD2P5X6_9CUCU</name>
<evidence type="ECO:0000313" key="4">
    <source>
        <dbReference type="Proteomes" id="UP001516400"/>
    </source>
</evidence>
<dbReference type="AlphaFoldDB" id="A0ABD2P5X6"/>
<feature type="non-terminal residue" evidence="3">
    <location>
        <position position="1"/>
    </location>
</feature>
<protein>
    <recommendedName>
        <fullName evidence="2">Peptidase M14 domain-containing protein</fullName>
    </recommendedName>
</protein>
<keyword evidence="4" id="KW-1185">Reference proteome</keyword>
<dbReference type="InterPro" id="IPR000834">
    <property type="entry name" value="Peptidase_M14"/>
</dbReference>
<proteinExistence type="inferred from homology"/>
<evidence type="ECO:0000256" key="1">
    <source>
        <dbReference type="ARBA" id="ARBA00005988"/>
    </source>
</evidence>
<comment type="similarity">
    <text evidence="1">Belongs to the peptidase M14 family.</text>
</comment>
<gene>
    <name evidence="3" type="ORF">HHI36_000917</name>
</gene>
<accession>A0ABD2P5X6</accession>
<evidence type="ECO:0000313" key="3">
    <source>
        <dbReference type="EMBL" id="KAL3286408.1"/>
    </source>
</evidence>
<organism evidence="3 4">
    <name type="scientific">Cryptolaemus montrouzieri</name>
    <dbReference type="NCBI Taxonomy" id="559131"/>
    <lineage>
        <taxon>Eukaryota</taxon>
        <taxon>Metazoa</taxon>
        <taxon>Ecdysozoa</taxon>
        <taxon>Arthropoda</taxon>
        <taxon>Hexapoda</taxon>
        <taxon>Insecta</taxon>
        <taxon>Pterygota</taxon>
        <taxon>Neoptera</taxon>
        <taxon>Endopterygota</taxon>
        <taxon>Coleoptera</taxon>
        <taxon>Polyphaga</taxon>
        <taxon>Cucujiformia</taxon>
        <taxon>Coccinelloidea</taxon>
        <taxon>Coccinellidae</taxon>
        <taxon>Scymninae</taxon>
        <taxon>Scymnini</taxon>
        <taxon>Cryptolaemus</taxon>
    </lineage>
</organism>
<dbReference type="Pfam" id="PF00246">
    <property type="entry name" value="Peptidase_M14"/>
    <property type="match status" value="1"/>
</dbReference>
<evidence type="ECO:0000259" key="2">
    <source>
        <dbReference type="Pfam" id="PF00246"/>
    </source>
</evidence>
<dbReference type="Gene3D" id="3.40.630.10">
    <property type="entry name" value="Zn peptidases"/>
    <property type="match status" value="1"/>
</dbReference>
<dbReference type="SUPFAM" id="SSF53187">
    <property type="entry name" value="Zn-dependent exopeptidases"/>
    <property type="match status" value="1"/>
</dbReference>
<dbReference type="EMBL" id="JABFTP020000185">
    <property type="protein sequence ID" value="KAL3286408.1"/>
    <property type="molecule type" value="Genomic_DNA"/>
</dbReference>
<dbReference type="Proteomes" id="UP001516400">
    <property type="component" value="Unassembled WGS sequence"/>
</dbReference>
<reference evidence="3 4" key="1">
    <citation type="journal article" date="2021" name="BMC Biol.">
        <title>Horizontally acquired antibacterial genes associated with adaptive radiation of ladybird beetles.</title>
        <authorList>
            <person name="Li H.S."/>
            <person name="Tang X.F."/>
            <person name="Huang Y.H."/>
            <person name="Xu Z.Y."/>
            <person name="Chen M.L."/>
            <person name="Du X.Y."/>
            <person name="Qiu B.Y."/>
            <person name="Chen P.T."/>
            <person name="Zhang W."/>
            <person name="Slipinski A."/>
            <person name="Escalona H.E."/>
            <person name="Waterhouse R.M."/>
            <person name="Zwick A."/>
            <person name="Pang H."/>
        </authorList>
    </citation>
    <scope>NUCLEOTIDE SEQUENCE [LARGE SCALE GENOMIC DNA]</scope>
    <source>
        <strain evidence="3">SYSU2018</strain>
    </source>
</reference>
<comment type="caution">
    <text evidence="3">The sequence shown here is derived from an EMBL/GenBank/DDBJ whole genome shotgun (WGS) entry which is preliminary data.</text>
</comment>
<sequence length="214" mass="25145">RKKGESFPWLKNMREFRKGKAVNLLNNFDTHFNDFPKAKYDEHYGGDKPFSEAESNIIRDYILEIKENVAAVFLLFSSTKDDAITFPFAYTREKHESWILQEQLATHALRTAWNVSHNPIVVLSTAEYGGLEGGRMDDWLIETLQKSIVLNVQLTYSLRASDNNETLKSLNRKIRTLLKRLIIGSYRDKYLRYQIRSAALREEVFKFSWRKIMK</sequence>
<feature type="domain" description="Peptidase M14" evidence="2">
    <location>
        <begin position="8"/>
        <end position="153"/>
    </location>
</feature>